<comment type="caution">
    <text evidence="2">The sequence shown here is derived from an EMBL/GenBank/DDBJ whole genome shotgun (WGS) entry which is preliminary data.</text>
</comment>
<evidence type="ECO:0000256" key="1">
    <source>
        <dbReference type="SAM" id="SignalP"/>
    </source>
</evidence>
<dbReference type="PANTHER" id="PTHR39603:SF1">
    <property type="entry name" value="CYANOVIRIN-N DOMAIN-CONTAINING PROTEIN"/>
    <property type="match status" value="1"/>
</dbReference>
<evidence type="ECO:0008006" key="4">
    <source>
        <dbReference type="Google" id="ProtNLM"/>
    </source>
</evidence>
<dbReference type="OrthoDB" id="2112446at2759"/>
<dbReference type="EMBL" id="QKXC01000386">
    <property type="protein sequence ID" value="RBR05266.1"/>
    <property type="molecule type" value="Genomic_DNA"/>
</dbReference>
<feature type="chain" id="PRO_5016588255" description="Cyanovirin-N domain-containing protein" evidence="1">
    <location>
        <begin position="20"/>
        <end position="132"/>
    </location>
</feature>
<organism evidence="2 3">
    <name type="scientific">Fusarium coffeatum</name>
    <dbReference type="NCBI Taxonomy" id="231269"/>
    <lineage>
        <taxon>Eukaryota</taxon>
        <taxon>Fungi</taxon>
        <taxon>Dikarya</taxon>
        <taxon>Ascomycota</taxon>
        <taxon>Pezizomycotina</taxon>
        <taxon>Sordariomycetes</taxon>
        <taxon>Hypocreomycetidae</taxon>
        <taxon>Hypocreales</taxon>
        <taxon>Nectriaceae</taxon>
        <taxon>Fusarium</taxon>
        <taxon>Fusarium incarnatum-equiseti species complex</taxon>
    </lineage>
</organism>
<reference evidence="2 3" key="1">
    <citation type="submission" date="2018-06" db="EMBL/GenBank/DDBJ databases">
        <title>Fusarium incarnatum-equiseti species complex species 28.</title>
        <authorList>
            <person name="Gardiner D.M."/>
        </authorList>
    </citation>
    <scope>NUCLEOTIDE SEQUENCE [LARGE SCALE GENOMIC DNA]</scope>
    <source>
        <strain evidence="2 3">FIESC_28</strain>
    </source>
</reference>
<dbReference type="Proteomes" id="UP000253153">
    <property type="component" value="Unassembled WGS sequence"/>
</dbReference>
<evidence type="ECO:0000313" key="2">
    <source>
        <dbReference type="EMBL" id="RBR05266.1"/>
    </source>
</evidence>
<keyword evidence="1" id="KW-0732">Signal</keyword>
<feature type="signal peptide" evidence="1">
    <location>
        <begin position="1"/>
        <end position="19"/>
    </location>
</feature>
<dbReference type="AlphaFoldDB" id="A0A366QMA0"/>
<dbReference type="GeneID" id="42000817"/>
<sequence length="132" mass="13800">MVNFITSLTFLLTAGTSVAAIPQNLEARSDTTCRDDLGDDSFGSAADAVYCINYLASLNQACVGHVSGQAFCKRGTTQITGLTLRGTSSSSCKDVARGAGLIMDKCTKPDGRVKGANPAWGNGNLIIDIRHV</sequence>
<dbReference type="RefSeq" id="XP_031010410.1">
    <property type="nucleotide sequence ID" value="XM_031165521.1"/>
</dbReference>
<name>A0A366QMA0_9HYPO</name>
<evidence type="ECO:0000313" key="3">
    <source>
        <dbReference type="Proteomes" id="UP000253153"/>
    </source>
</evidence>
<proteinExistence type="predicted"/>
<dbReference type="PANTHER" id="PTHR39603">
    <property type="entry name" value="CYANOVIRIN-N DOMAIN-CONTAINING PROTEIN"/>
    <property type="match status" value="1"/>
</dbReference>
<accession>A0A366QMA0</accession>
<gene>
    <name evidence="2" type="ORF">FIESC28_11397</name>
</gene>
<protein>
    <recommendedName>
        <fullName evidence="4">Cyanovirin-N domain-containing protein</fullName>
    </recommendedName>
</protein>
<keyword evidence="3" id="KW-1185">Reference proteome</keyword>